<keyword evidence="1" id="KW-0489">Methyltransferase</keyword>
<comment type="caution">
    <text evidence="4">The sequence shown here is derived from an EMBL/GenBank/DDBJ whole genome shotgun (WGS) entry which is preliminary data.</text>
</comment>
<proteinExistence type="predicted"/>
<dbReference type="PANTHER" id="PTHR43397">
    <property type="entry name" value="ERGOTHIONEINE BIOSYNTHESIS PROTEIN 1"/>
    <property type="match status" value="1"/>
</dbReference>
<evidence type="ECO:0000313" key="4">
    <source>
        <dbReference type="EMBL" id="SFX78692.1"/>
    </source>
</evidence>
<dbReference type="AlphaFoldDB" id="A0AB38C9W5"/>
<dbReference type="Proteomes" id="UP000182489">
    <property type="component" value="Unassembled WGS sequence"/>
</dbReference>
<sequence length="330" mass="36417">MTMPLAQQQSNLYPASNAEAASATPATIAEISSGLLARDAWTSPKYLYDALGSKLFEAICALPEYYPTRTEAAIFARHGAEIAHAVGPGCTLIDLGAGNCAKAASLFPLLHPAQYVAVDISYDFLSESLSRLQQRFPHIEMTGLGLDFSSRLDLPDSVRDARRLFFYPGSSIGNFAPEQATAFLRRLRANADGDGGLLIGVDLIKDDAILDAAYDDALGVTAAFNLNMLRHVNGLIGADFDVRAWQHHGFFNADERRVEMHLEARSEQLVHWKGGQRRFAKGERIHTEDSYKYTRASFVGLLEQAGFSTVQVWTDPQQWFAVIYARVIRD</sequence>
<dbReference type="InterPro" id="IPR017804">
    <property type="entry name" value="MeTrfase_EgtD-like"/>
</dbReference>
<evidence type="ECO:0000313" key="5">
    <source>
        <dbReference type="Proteomes" id="UP000182489"/>
    </source>
</evidence>
<evidence type="ECO:0000256" key="1">
    <source>
        <dbReference type="ARBA" id="ARBA00022603"/>
    </source>
</evidence>
<evidence type="ECO:0000259" key="3">
    <source>
        <dbReference type="Pfam" id="PF10017"/>
    </source>
</evidence>
<dbReference type="NCBIfam" id="TIGR03438">
    <property type="entry name" value="egtD_ergothio"/>
    <property type="match status" value="1"/>
</dbReference>
<feature type="domain" description="Histidine-specific methyltransferase SAM-dependent" evidence="3">
    <location>
        <begin position="29"/>
        <end position="326"/>
    </location>
</feature>
<dbReference type="InterPro" id="IPR051128">
    <property type="entry name" value="EgtD_Methyltrsf_superfamily"/>
</dbReference>
<evidence type="ECO:0000256" key="2">
    <source>
        <dbReference type="ARBA" id="ARBA00022679"/>
    </source>
</evidence>
<dbReference type="Pfam" id="PF10017">
    <property type="entry name" value="Methyltransf_33"/>
    <property type="match status" value="1"/>
</dbReference>
<dbReference type="GO" id="GO:0032259">
    <property type="term" value="P:methylation"/>
    <property type="evidence" value="ECO:0007669"/>
    <property type="project" value="UniProtKB-KW"/>
</dbReference>
<protein>
    <submittedName>
        <fullName evidence="4">Dimethylhistidine N-methyltransferase</fullName>
    </submittedName>
</protein>
<gene>
    <name evidence="4" type="ORF">SAMN03097694_3236</name>
</gene>
<dbReference type="InterPro" id="IPR035094">
    <property type="entry name" value="EgtD"/>
</dbReference>
<name>A0AB38C9W5_9BURK</name>
<dbReference type="GO" id="GO:0008168">
    <property type="term" value="F:methyltransferase activity"/>
    <property type="evidence" value="ECO:0007669"/>
    <property type="project" value="UniProtKB-KW"/>
</dbReference>
<dbReference type="RefSeq" id="WP_081368203.1">
    <property type="nucleotide sequence ID" value="NZ_FPKH01000003.1"/>
</dbReference>
<keyword evidence="2" id="KW-0808">Transferase</keyword>
<reference evidence="4 5" key="1">
    <citation type="submission" date="2016-11" db="EMBL/GenBank/DDBJ databases">
        <authorList>
            <person name="Varghese N."/>
            <person name="Submissions S."/>
        </authorList>
    </citation>
    <scope>NUCLEOTIDE SEQUENCE [LARGE SCALE GENOMIC DNA]</scope>
    <source>
        <strain evidence="4 5">NFR18</strain>
    </source>
</reference>
<organism evidence="4 5">
    <name type="scientific">Janthinobacterium lividum</name>
    <dbReference type="NCBI Taxonomy" id="29581"/>
    <lineage>
        <taxon>Bacteria</taxon>
        <taxon>Pseudomonadati</taxon>
        <taxon>Pseudomonadota</taxon>
        <taxon>Betaproteobacteria</taxon>
        <taxon>Burkholderiales</taxon>
        <taxon>Oxalobacteraceae</taxon>
        <taxon>Janthinobacterium</taxon>
    </lineage>
</organism>
<dbReference type="EMBL" id="FPKH01000003">
    <property type="protein sequence ID" value="SFX78692.1"/>
    <property type="molecule type" value="Genomic_DNA"/>
</dbReference>
<dbReference type="Gene3D" id="3.40.50.150">
    <property type="entry name" value="Vaccinia Virus protein VP39"/>
    <property type="match status" value="1"/>
</dbReference>
<dbReference type="PANTHER" id="PTHR43397:SF1">
    <property type="entry name" value="ERGOTHIONEINE BIOSYNTHESIS PROTEIN 1"/>
    <property type="match status" value="1"/>
</dbReference>
<accession>A0AB38C9W5</accession>
<dbReference type="SUPFAM" id="SSF53335">
    <property type="entry name" value="S-adenosyl-L-methionine-dependent methyltransferases"/>
    <property type="match status" value="1"/>
</dbReference>
<dbReference type="InterPro" id="IPR019257">
    <property type="entry name" value="MeTrfase_dom"/>
</dbReference>
<dbReference type="InterPro" id="IPR029063">
    <property type="entry name" value="SAM-dependent_MTases_sf"/>
</dbReference>
<dbReference type="PIRSF" id="PIRSF018005">
    <property type="entry name" value="UCP018005"/>
    <property type="match status" value="1"/>
</dbReference>